<organism evidence="13 14">
    <name type="scientific">Fructobacillus ficulneus</name>
    <dbReference type="NCBI Taxonomy" id="157463"/>
    <lineage>
        <taxon>Bacteria</taxon>
        <taxon>Bacillati</taxon>
        <taxon>Bacillota</taxon>
        <taxon>Bacilli</taxon>
        <taxon>Lactobacillales</taxon>
        <taxon>Lactobacillaceae</taxon>
        <taxon>Fructobacillus</taxon>
    </lineage>
</organism>
<dbReference type="AlphaFoldDB" id="A0A0K8MGR0"/>
<dbReference type="NCBIfam" id="TIGR03592">
    <property type="entry name" value="yidC_oxa1_cterm"/>
    <property type="match status" value="1"/>
</dbReference>
<name>A0A0K8MGR0_9LACO</name>
<accession>A0A0K8MGR0</accession>
<dbReference type="Pfam" id="PF02096">
    <property type="entry name" value="60KD_IMP"/>
    <property type="match status" value="1"/>
</dbReference>
<keyword evidence="4 9" id="KW-0812">Transmembrane</keyword>
<evidence type="ECO:0000256" key="7">
    <source>
        <dbReference type="ARBA" id="ARBA00023136"/>
    </source>
</evidence>
<protein>
    <submittedName>
        <fullName evidence="13">Membrane protein oxaA 2</fullName>
    </submittedName>
</protein>
<evidence type="ECO:0000313" key="13">
    <source>
        <dbReference type="EMBL" id="GAO99746.1"/>
    </source>
</evidence>
<comment type="similarity">
    <text evidence="9">Belongs to the OXA1/ALB3/YidC family.</text>
</comment>
<feature type="domain" description="Membrane insertase YidC/Oxa/ALB C-terminal" evidence="12">
    <location>
        <begin position="15"/>
        <end position="202"/>
    </location>
</feature>
<proteinExistence type="inferred from homology"/>
<feature type="compositionally biased region" description="Polar residues" evidence="10">
    <location>
        <begin position="254"/>
        <end position="277"/>
    </location>
</feature>
<evidence type="ECO:0000313" key="14">
    <source>
        <dbReference type="Proteomes" id="UP000253891"/>
    </source>
</evidence>
<dbReference type="InterPro" id="IPR047196">
    <property type="entry name" value="YidC_ALB_C"/>
</dbReference>
<evidence type="ECO:0000256" key="1">
    <source>
        <dbReference type="ARBA" id="ARBA00004651"/>
    </source>
</evidence>
<dbReference type="Proteomes" id="UP000253891">
    <property type="component" value="Unassembled WGS sequence"/>
</dbReference>
<keyword evidence="8" id="KW-0143">Chaperone</keyword>
<comment type="subcellular location">
    <subcellularLocation>
        <location evidence="1">Cell membrane</location>
        <topology evidence="1">Multi-pass membrane protein</topology>
    </subcellularLocation>
    <subcellularLocation>
        <location evidence="9">Membrane</location>
        <topology evidence="9">Multi-pass membrane protein</topology>
    </subcellularLocation>
</comment>
<dbReference type="CDD" id="cd20070">
    <property type="entry name" value="5TM_YidC_Alb3"/>
    <property type="match status" value="1"/>
</dbReference>
<feature type="transmembrane region" description="Helical" evidence="11">
    <location>
        <begin position="183"/>
        <end position="204"/>
    </location>
</feature>
<keyword evidence="3" id="KW-1003">Cell membrane</keyword>
<keyword evidence="5" id="KW-0653">Protein transport</keyword>
<gene>
    <name evidence="13" type="primary">oxaA2</name>
    <name evidence="13" type="ORF">FFIC_240190</name>
</gene>
<feature type="compositionally biased region" description="Basic and acidic residues" evidence="10">
    <location>
        <begin position="242"/>
        <end position="253"/>
    </location>
</feature>
<evidence type="ECO:0000256" key="5">
    <source>
        <dbReference type="ARBA" id="ARBA00022927"/>
    </source>
</evidence>
<dbReference type="InterPro" id="IPR001708">
    <property type="entry name" value="YidC/ALB3/OXA1/COX18"/>
</dbReference>
<keyword evidence="14" id="KW-1185">Reference proteome</keyword>
<feature type="transmembrane region" description="Helical" evidence="11">
    <location>
        <begin position="92"/>
        <end position="111"/>
    </location>
</feature>
<evidence type="ECO:0000256" key="6">
    <source>
        <dbReference type="ARBA" id="ARBA00022989"/>
    </source>
</evidence>
<feature type="transmembrane region" description="Helical" evidence="11">
    <location>
        <begin position="131"/>
        <end position="148"/>
    </location>
</feature>
<sequence>MTDIANWVGGADGIGWAIIILTAIIRLILLPIFINQQRNTTISGLKMQKMRPELEKIQAAAKAAQTPTEQQAISMQSMNLYRENNVSMTGGVSWLTMAVQLPIFSGLYLAIKHADGLKSATFYGMALSKPQIILTIIVFLIYVFQAYLSQLHMPEDQKKTAGKIAYFMPVMIAFFTFASSGAIGLYFIVGGISVAIQTLVIHFMHSGLTKHVEETFSLKRGADELLKEATAGSNFNQGAQRVRPEDLRPRDVTPTETNDQPTGQRNAGKQNRQLNKE</sequence>
<evidence type="ECO:0000256" key="2">
    <source>
        <dbReference type="ARBA" id="ARBA00022448"/>
    </source>
</evidence>
<dbReference type="GO" id="GO:0005886">
    <property type="term" value="C:plasma membrane"/>
    <property type="evidence" value="ECO:0007669"/>
    <property type="project" value="UniProtKB-SubCell"/>
</dbReference>
<evidence type="ECO:0000259" key="12">
    <source>
        <dbReference type="Pfam" id="PF02096"/>
    </source>
</evidence>
<dbReference type="STRING" id="157463.GCA_001047075_00663"/>
<evidence type="ECO:0000256" key="4">
    <source>
        <dbReference type="ARBA" id="ARBA00022692"/>
    </source>
</evidence>
<feature type="region of interest" description="Disordered" evidence="10">
    <location>
        <begin position="232"/>
        <end position="277"/>
    </location>
</feature>
<dbReference type="GO" id="GO:0032977">
    <property type="term" value="F:membrane insertase activity"/>
    <property type="evidence" value="ECO:0007669"/>
    <property type="project" value="InterPro"/>
</dbReference>
<dbReference type="EMBL" id="DF968001">
    <property type="protein sequence ID" value="GAO99746.1"/>
    <property type="molecule type" value="Genomic_DNA"/>
</dbReference>
<keyword evidence="6 11" id="KW-1133">Transmembrane helix</keyword>
<evidence type="ECO:0000256" key="9">
    <source>
        <dbReference type="RuleBase" id="RU003945"/>
    </source>
</evidence>
<evidence type="ECO:0000256" key="10">
    <source>
        <dbReference type="SAM" id="MobiDB-lite"/>
    </source>
</evidence>
<evidence type="ECO:0000256" key="11">
    <source>
        <dbReference type="SAM" id="Phobius"/>
    </source>
</evidence>
<keyword evidence="7 11" id="KW-0472">Membrane</keyword>
<feature type="transmembrane region" description="Helical" evidence="11">
    <location>
        <begin position="14"/>
        <end position="34"/>
    </location>
</feature>
<evidence type="ECO:0000256" key="3">
    <source>
        <dbReference type="ARBA" id="ARBA00022475"/>
    </source>
</evidence>
<dbReference type="GO" id="GO:0015031">
    <property type="term" value="P:protein transport"/>
    <property type="evidence" value="ECO:0007669"/>
    <property type="project" value="UniProtKB-KW"/>
</dbReference>
<reference evidence="13 14" key="1">
    <citation type="journal article" date="2015" name="BMC Genomics">
        <title>Comparative genomics of Fructobacillus spp. and Leuconostoc spp. reveals niche-specific evolution of Fructobacillus spp.</title>
        <authorList>
            <person name="Endo A."/>
            <person name="Tanizawa Y."/>
            <person name="Tanaka N."/>
            <person name="Maeno S."/>
            <person name="Kumar H."/>
            <person name="Shiwa Y."/>
            <person name="Okada S."/>
            <person name="Yoshikawa H."/>
            <person name="Dicks L."/>
            <person name="Nakagawa J."/>
            <person name="Arita M."/>
        </authorList>
    </citation>
    <scope>NUCLEOTIDE SEQUENCE [LARGE SCALE GENOMIC DNA]</scope>
    <source>
        <strain evidence="13 14">JCM 12225</strain>
    </source>
</reference>
<dbReference type="GO" id="GO:0051205">
    <property type="term" value="P:protein insertion into membrane"/>
    <property type="evidence" value="ECO:0007669"/>
    <property type="project" value="TreeGrafter"/>
</dbReference>
<dbReference type="PANTHER" id="PTHR12428">
    <property type="entry name" value="OXA1"/>
    <property type="match status" value="1"/>
</dbReference>
<evidence type="ECO:0000256" key="8">
    <source>
        <dbReference type="ARBA" id="ARBA00023186"/>
    </source>
</evidence>
<dbReference type="InterPro" id="IPR028055">
    <property type="entry name" value="YidC/Oxa/ALB_C"/>
</dbReference>
<dbReference type="PANTHER" id="PTHR12428:SF65">
    <property type="entry name" value="CYTOCHROME C OXIDASE ASSEMBLY PROTEIN COX18, MITOCHONDRIAL"/>
    <property type="match status" value="1"/>
</dbReference>
<keyword evidence="2" id="KW-0813">Transport</keyword>